<keyword evidence="5" id="KW-1185">Reference proteome</keyword>
<gene>
    <name evidence="4" type="ORF">GCM10010305_62690</name>
</gene>
<dbReference type="AlphaFoldDB" id="A0A918T9N4"/>
<feature type="domain" description="DUF11" evidence="3">
    <location>
        <begin position="184"/>
        <end position="298"/>
    </location>
</feature>
<evidence type="ECO:0000259" key="3">
    <source>
        <dbReference type="Pfam" id="PF01345"/>
    </source>
</evidence>
<reference evidence="4" key="2">
    <citation type="submission" date="2020-09" db="EMBL/GenBank/DDBJ databases">
        <authorList>
            <person name="Sun Q."/>
            <person name="Ohkuma M."/>
        </authorList>
    </citation>
    <scope>NUCLEOTIDE SEQUENCE</scope>
    <source>
        <strain evidence="4">JCM 4518</strain>
    </source>
</reference>
<comment type="caution">
    <text evidence="4">The sequence shown here is derived from an EMBL/GenBank/DDBJ whole genome shotgun (WGS) entry which is preliminary data.</text>
</comment>
<proteinExistence type="predicted"/>
<accession>A0A918T9N4</accession>
<organism evidence="4 5">
    <name type="scientific">Streptomyces termitum</name>
    <dbReference type="NCBI Taxonomy" id="67368"/>
    <lineage>
        <taxon>Bacteria</taxon>
        <taxon>Bacillati</taxon>
        <taxon>Actinomycetota</taxon>
        <taxon>Actinomycetes</taxon>
        <taxon>Kitasatosporales</taxon>
        <taxon>Streptomycetaceae</taxon>
        <taxon>Streptomyces</taxon>
    </lineage>
</organism>
<dbReference type="RefSeq" id="WP_229850256.1">
    <property type="nucleotide sequence ID" value="NZ_BMUL01000030.1"/>
</dbReference>
<dbReference type="EMBL" id="BMUL01000030">
    <property type="protein sequence ID" value="GHB11420.1"/>
    <property type="molecule type" value="Genomic_DNA"/>
</dbReference>
<dbReference type="Pfam" id="PF01345">
    <property type="entry name" value="DUF11"/>
    <property type="match status" value="1"/>
</dbReference>
<evidence type="ECO:0000256" key="2">
    <source>
        <dbReference type="SAM" id="Phobius"/>
    </source>
</evidence>
<keyword evidence="2" id="KW-0812">Transmembrane</keyword>
<feature type="region of interest" description="Disordered" evidence="1">
    <location>
        <begin position="1"/>
        <end position="25"/>
    </location>
</feature>
<reference evidence="4" key="1">
    <citation type="journal article" date="2014" name="Int. J. Syst. Evol. Microbiol.">
        <title>Complete genome sequence of Corynebacterium casei LMG S-19264T (=DSM 44701T), isolated from a smear-ripened cheese.</title>
        <authorList>
            <consortium name="US DOE Joint Genome Institute (JGI-PGF)"/>
            <person name="Walter F."/>
            <person name="Albersmeier A."/>
            <person name="Kalinowski J."/>
            <person name="Ruckert C."/>
        </authorList>
    </citation>
    <scope>NUCLEOTIDE SEQUENCE</scope>
    <source>
        <strain evidence="4">JCM 4518</strain>
    </source>
</reference>
<keyword evidence="2" id="KW-1133">Transmembrane helix</keyword>
<feature type="transmembrane region" description="Helical" evidence="2">
    <location>
        <begin position="32"/>
        <end position="58"/>
    </location>
</feature>
<evidence type="ECO:0000313" key="5">
    <source>
        <dbReference type="Proteomes" id="UP000644020"/>
    </source>
</evidence>
<dbReference type="Proteomes" id="UP000644020">
    <property type="component" value="Unassembled WGS sequence"/>
</dbReference>
<keyword evidence="2" id="KW-0472">Membrane</keyword>
<evidence type="ECO:0000256" key="1">
    <source>
        <dbReference type="SAM" id="MobiDB-lite"/>
    </source>
</evidence>
<name>A0A918T9N4_9ACTN</name>
<evidence type="ECO:0000313" key="4">
    <source>
        <dbReference type="EMBL" id="GHB11420.1"/>
    </source>
</evidence>
<protein>
    <recommendedName>
        <fullName evidence="3">DUF11 domain-containing protein</fullName>
    </recommendedName>
</protein>
<dbReference type="InterPro" id="IPR001434">
    <property type="entry name" value="OmcB-like_DUF11"/>
</dbReference>
<sequence length="310" mass="30690">MRVLGIRPRPTDGGGTPGTTGSRATATRPARLLTALITAVTAAVALVLAGSAPAWAYYPVLSVSLTPSTVASGNTVTIHVTSVSDATYTHARIGLYAGNGVQLDAITSVVSCSTSCSEAVGLGYFAQVGDLAPGDPIDISVTLKVDPGVPPQSFPVRHQFLTSGQGNAGTVNGPVLTVTAPPADLAVGLEARPRLAVLAPSVAYTLTATNNGPGAVSSATLTAELPAGAQATDLSPDCTVAASAVTCAYGAIAPGATVSRTFHVPVSLLHIGPVTVTAARTAGSPDDPDAGNDTAAVTCTTLSIALVICP</sequence>